<feature type="domain" description="Carrier" evidence="4">
    <location>
        <begin position="46"/>
        <end position="121"/>
    </location>
</feature>
<protein>
    <recommendedName>
        <fullName evidence="4">Carrier domain-containing protein</fullName>
    </recommendedName>
</protein>
<dbReference type="SMART" id="SM00823">
    <property type="entry name" value="PKS_PP"/>
    <property type="match status" value="1"/>
</dbReference>
<dbReference type="InterPro" id="IPR006162">
    <property type="entry name" value="Ppantetheine_attach_site"/>
</dbReference>
<evidence type="ECO:0000259" key="4">
    <source>
        <dbReference type="PROSITE" id="PS50075"/>
    </source>
</evidence>
<dbReference type="PANTHER" id="PTHR45527">
    <property type="entry name" value="NONRIBOSOMAL PEPTIDE SYNTHETASE"/>
    <property type="match status" value="1"/>
</dbReference>
<proteinExistence type="predicted"/>
<keyword evidence="1" id="KW-0596">Phosphopantetheine</keyword>
<dbReference type="SUPFAM" id="SSF56801">
    <property type="entry name" value="Acetyl-CoA synthetase-like"/>
    <property type="match status" value="1"/>
</dbReference>
<evidence type="ECO:0000256" key="1">
    <source>
        <dbReference type="ARBA" id="ARBA00022450"/>
    </source>
</evidence>
<accession>A0A2N7RX97</accession>
<name>A0A2N7RX97_9MICC</name>
<dbReference type="EMBL" id="PNQX01000009">
    <property type="protein sequence ID" value="PMQ18519.1"/>
    <property type="molecule type" value="Genomic_DNA"/>
</dbReference>
<gene>
    <name evidence="5" type="ORF">CIK84_18940</name>
</gene>
<dbReference type="InterPro" id="IPR036736">
    <property type="entry name" value="ACP-like_sf"/>
</dbReference>
<comment type="caution">
    <text evidence="5">The sequence shown here is derived from an EMBL/GenBank/DDBJ whole genome shotgun (WGS) entry which is preliminary data.</text>
</comment>
<organism evidence="5 6">
    <name type="scientific">Glutamicibacter arilaitensis</name>
    <dbReference type="NCBI Taxonomy" id="256701"/>
    <lineage>
        <taxon>Bacteria</taxon>
        <taxon>Bacillati</taxon>
        <taxon>Actinomycetota</taxon>
        <taxon>Actinomycetes</taxon>
        <taxon>Micrococcales</taxon>
        <taxon>Micrococcaceae</taxon>
        <taxon>Glutamicibacter</taxon>
    </lineage>
</organism>
<dbReference type="InterPro" id="IPR020806">
    <property type="entry name" value="PKS_PP-bd"/>
</dbReference>
<dbReference type="PANTHER" id="PTHR45527:SF1">
    <property type="entry name" value="FATTY ACID SYNTHASE"/>
    <property type="match status" value="1"/>
</dbReference>
<dbReference type="Pfam" id="PF00550">
    <property type="entry name" value="PP-binding"/>
    <property type="match status" value="1"/>
</dbReference>
<dbReference type="PROSITE" id="PS00012">
    <property type="entry name" value="PHOSPHOPANTETHEINE"/>
    <property type="match status" value="1"/>
</dbReference>
<evidence type="ECO:0000313" key="6">
    <source>
        <dbReference type="Proteomes" id="UP000235739"/>
    </source>
</evidence>
<dbReference type="GO" id="GO:0043041">
    <property type="term" value="P:amino acid activation for nonribosomal peptide biosynthetic process"/>
    <property type="evidence" value="ECO:0007669"/>
    <property type="project" value="TreeGrafter"/>
</dbReference>
<dbReference type="Proteomes" id="UP000235739">
    <property type="component" value="Unassembled WGS sequence"/>
</dbReference>
<evidence type="ECO:0000256" key="3">
    <source>
        <dbReference type="SAM" id="MobiDB-lite"/>
    </source>
</evidence>
<dbReference type="GO" id="GO:0031177">
    <property type="term" value="F:phosphopantetheine binding"/>
    <property type="evidence" value="ECO:0007669"/>
    <property type="project" value="InterPro"/>
</dbReference>
<dbReference type="InterPro" id="IPR009081">
    <property type="entry name" value="PP-bd_ACP"/>
</dbReference>
<evidence type="ECO:0000256" key="2">
    <source>
        <dbReference type="ARBA" id="ARBA00022553"/>
    </source>
</evidence>
<keyword evidence="2" id="KW-0597">Phosphoprotein</keyword>
<dbReference type="PROSITE" id="PS50075">
    <property type="entry name" value="CARRIER"/>
    <property type="match status" value="1"/>
</dbReference>
<feature type="region of interest" description="Disordered" evidence="3">
    <location>
        <begin position="169"/>
        <end position="206"/>
    </location>
</feature>
<dbReference type="AlphaFoldDB" id="A0A2N7RX97"/>
<dbReference type="Gene3D" id="3.30.300.30">
    <property type="match status" value="1"/>
</dbReference>
<dbReference type="InterPro" id="IPR045851">
    <property type="entry name" value="AMP-bd_C_sf"/>
</dbReference>
<evidence type="ECO:0000313" key="5">
    <source>
        <dbReference type="EMBL" id="PMQ18519.1"/>
    </source>
</evidence>
<reference evidence="5 6" key="1">
    <citation type="journal article" date="2017" name="Elife">
        <title>Extensive horizontal gene transfer in cheese-associated bacteria.</title>
        <authorList>
            <person name="Bonham K.S."/>
            <person name="Wolfe B.E."/>
            <person name="Dutton R.J."/>
        </authorList>
    </citation>
    <scope>NUCLEOTIDE SEQUENCE [LARGE SCALE GENOMIC DNA]</scope>
    <source>
        <strain evidence="5 6">JB182</strain>
    </source>
</reference>
<dbReference type="SUPFAM" id="SSF47336">
    <property type="entry name" value="ACP-like"/>
    <property type="match status" value="1"/>
</dbReference>
<dbReference type="GO" id="GO:0044550">
    <property type="term" value="P:secondary metabolite biosynthetic process"/>
    <property type="evidence" value="ECO:0007669"/>
    <property type="project" value="TreeGrafter"/>
</dbReference>
<sequence length="263" mass="27792">MVPAAVVLLESLPVTGSGKLDSRALPAPDFGVADPAKPAESGAVAGASEAELAAVTAVVTRVLGLSDEPSPGQRFMALGGDSIAAIQVIAGLHREGYGYSVAKLLAAGTLADMARELEARQPEPAAAGTEPDGTRRGRRLAALGTERSAVLADRAASLGRSRWTCGTDPTQLGMVLPPRRAKPTEPTRPPPAGAWPQRMKPGCQMTSRSPAHWIRWPHAIPSWRAIFPADDLPAPLAILDRMRWTLQTGICGRSRIWPQRWGG</sequence>
<dbReference type="GO" id="GO:0005829">
    <property type="term" value="C:cytosol"/>
    <property type="evidence" value="ECO:0007669"/>
    <property type="project" value="TreeGrafter"/>
</dbReference>
<dbReference type="Gene3D" id="1.10.1200.10">
    <property type="entry name" value="ACP-like"/>
    <property type="match status" value="1"/>
</dbReference>